<accession>A0ABX1BSC0</accession>
<keyword evidence="2" id="KW-1185">Reference proteome</keyword>
<comment type="caution">
    <text evidence="1">The sequence shown here is derived from an EMBL/GenBank/DDBJ whole genome shotgun (WGS) entry which is preliminary data.</text>
</comment>
<dbReference type="Proteomes" id="UP000695264">
    <property type="component" value="Unassembled WGS sequence"/>
</dbReference>
<dbReference type="EMBL" id="JAATEN010000001">
    <property type="protein sequence ID" value="NJP99352.1"/>
    <property type="molecule type" value="Genomic_DNA"/>
</dbReference>
<proteinExistence type="predicted"/>
<sequence>MDVPEPGAEVQVPWGLDMLLGTVQRTYDTGRGPQAVVRVHVPGVSGSSVDDVTVTLPVSALEPVPESGGPEEAAGSWVSGLAYERQVFPQLEAVLLDIDPTGETRVAIEGLEPGHDFYVYRMLPNSPTFNILCLGVIKYTQKKSFPISRVQEELRKFRGMVEPVLLVANADVAPQGKKIMESSDLKVVWQKWRNESDNLELKETLASLLR</sequence>
<evidence type="ECO:0000313" key="2">
    <source>
        <dbReference type="Proteomes" id="UP000695264"/>
    </source>
</evidence>
<protein>
    <submittedName>
        <fullName evidence="1">Uncharacterized protein</fullName>
    </submittedName>
</protein>
<gene>
    <name evidence="1" type="ORF">HCK00_02000</name>
</gene>
<evidence type="ECO:0000313" key="1">
    <source>
        <dbReference type="EMBL" id="NJP99352.1"/>
    </source>
</evidence>
<name>A0ABX1BSC0_9ACTN</name>
<reference evidence="1 2" key="1">
    <citation type="submission" date="2020-03" db="EMBL/GenBank/DDBJ databases">
        <title>WGS of actinomycetes isolated from Thailand.</title>
        <authorList>
            <person name="Thawai C."/>
        </authorList>
    </citation>
    <scope>NUCLEOTIDE SEQUENCE [LARGE SCALE GENOMIC DNA]</scope>
    <source>
        <strain evidence="1 2">PLAI 1-29</strain>
    </source>
</reference>
<organism evidence="1 2">
    <name type="scientific">Streptomyces zingiberis</name>
    <dbReference type="NCBI Taxonomy" id="2053010"/>
    <lineage>
        <taxon>Bacteria</taxon>
        <taxon>Bacillati</taxon>
        <taxon>Actinomycetota</taxon>
        <taxon>Actinomycetes</taxon>
        <taxon>Kitasatosporales</taxon>
        <taxon>Streptomycetaceae</taxon>
        <taxon>Streptomyces</taxon>
    </lineage>
</organism>
<dbReference type="RefSeq" id="WP_168099940.1">
    <property type="nucleotide sequence ID" value="NZ_JAATEN010000001.1"/>
</dbReference>